<proteinExistence type="predicted"/>
<dbReference type="InterPro" id="IPR005368">
    <property type="entry name" value="UPF0175"/>
</dbReference>
<sequence>MQISIVLPDAIAHYLTEQWGDLDTRIMEMIAVEAYRQGLISVGKLRELLGMKTRLEVDTFLQSQGIYLAYNEMDLEQDHQTHQQLQESGIL</sequence>
<accession>A0ABR8BVS4</accession>
<dbReference type="Pfam" id="PF03683">
    <property type="entry name" value="UPF0175"/>
    <property type="match status" value="1"/>
</dbReference>
<dbReference type="Proteomes" id="UP000606721">
    <property type="component" value="Unassembled WGS sequence"/>
</dbReference>
<gene>
    <name evidence="1" type="ORF">H6F99_11510</name>
</gene>
<dbReference type="EMBL" id="JACJQT010000026">
    <property type="protein sequence ID" value="MBD2278897.1"/>
    <property type="molecule type" value="Genomic_DNA"/>
</dbReference>
<evidence type="ECO:0000313" key="1">
    <source>
        <dbReference type="EMBL" id="MBD2278897.1"/>
    </source>
</evidence>
<comment type="caution">
    <text evidence="1">The sequence shown here is derived from an EMBL/GenBank/DDBJ whole genome shotgun (WGS) entry which is preliminary data.</text>
</comment>
<reference evidence="1 2" key="1">
    <citation type="journal article" date="2020" name="ISME J.">
        <title>Comparative genomics reveals insights into cyanobacterial evolution and habitat adaptation.</title>
        <authorList>
            <person name="Chen M.Y."/>
            <person name="Teng W.K."/>
            <person name="Zhao L."/>
            <person name="Hu C.X."/>
            <person name="Zhou Y.K."/>
            <person name="Han B.P."/>
            <person name="Song L.R."/>
            <person name="Shu W.S."/>
        </authorList>
    </citation>
    <scope>NUCLEOTIDE SEQUENCE [LARGE SCALE GENOMIC DNA]</scope>
    <source>
        <strain evidence="1 2">FACHB-1040</strain>
    </source>
</reference>
<dbReference type="RefSeq" id="WP_053541445.1">
    <property type="nucleotide sequence ID" value="NZ_JACJQT010000026.1"/>
</dbReference>
<organism evidence="1 2">
    <name type="scientific">Aphanizomenon flos-aquae FACHB-1040</name>
    <dbReference type="NCBI Taxonomy" id="2692887"/>
    <lineage>
        <taxon>Bacteria</taxon>
        <taxon>Bacillati</taxon>
        <taxon>Cyanobacteriota</taxon>
        <taxon>Cyanophyceae</taxon>
        <taxon>Nostocales</taxon>
        <taxon>Aphanizomenonaceae</taxon>
        <taxon>Aphanizomenon</taxon>
    </lineage>
</organism>
<name>A0ABR8BVS4_APHFL</name>
<keyword evidence="2" id="KW-1185">Reference proteome</keyword>
<evidence type="ECO:0000313" key="2">
    <source>
        <dbReference type="Proteomes" id="UP000606721"/>
    </source>
</evidence>
<protein>
    <submittedName>
        <fullName evidence="1">UPF0175 family protein</fullName>
    </submittedName>
</protein>